<keyword evidence="8" id="KW-0479">Metal-binding</keyword>
<feature type="domain" description="Pterin-binding" evidence="13">
    <location>
        <begin position="141"/>
        <end position="390"/>
    </location>
</feature>
<keyword evidence="10" id="KW-0289">Folate biosynthesis</keyword>
<evidence type="ECO:0000313" key="15">
    <source>
        <dbReference type="Proteomes" id="UP001243623"/>
    </source>
</evidence>
<evidence type="ECO:0000256" key="9">
    <source>
        <dbReference type="ARBA" id="ARBA00022842"/>
    </source>
</evidence>
<dbReference type="KEGG" id="sgbi:P3F81_04485"/>
<dbReference type="EC" id="2.5.1.15" evidence="5"/>
<dbReference type="PANTHER" id="PTHR20941">
    <property type="entry name" value="FOLATE SYNTHESIS PROTEINS"/>
    <property type="match status" value="1"/>
</dbReference>
<dbReference type="NCBIfam" id="TIGR01496">
    <property type="entry name" value="DHPS"/>
    <property type="match status" value="1"/>
</dbReference>
<gene>
    <name evidence="14" type="primary">folP</name>
    <name evidence="14" type="ORF">P3F81_04485</name>
</gene>
<evidence type="ECO:0000256" key="8">
    <source>
        <dbReference type="ARBA" id="ARBA00022723"/>
    </source>
</evidence>
<evidence type="ECO:0000256" key="10">
    <source>
        <dbReference type="ARBA" id="ARBA00022909"/>
    </source>
</evidence>
<dbReference type="FunFam" id="3.20.20.20:FF:000006">
    <property type="entry name" value="Dihydropteroate synthase"/>
    <property type="match status" value="1"/>
</dbReference>
<dbReference type="PROSITE" id="PS50972">
    <property type="entry name" value="PTERIN_BINDING"/>
    <property type="match status" value="1"/>
</dbReference>
<evidence type="ECO:0000256" key="4">
    <source>
        <dbReference type="ARBA" id="ARBA00009503"/>
    </source>
</evidence>
<evidence type="ECO:0000256" key="11">
    <source>
        <dbReference type="ARBA" id="ARBA00030193"/>
    </source>
</evidence>
<sequence length="402" mass="45386">METDITILDFKNEAQSWEELKKINCDEMGLHILCPKSVFKVIKIKKIRTKAANILKQTFLGKGGDVAVSRKTVDLSAEYTDVIIFATLKQYKVALAQLKVQPWGLAKLAQQIENILMKSKALPYRNYQWSDRALEINDTNSLVMGILNVTPDSFSDGGRFNRKESAKERVIALQEAGADIIDIGAESTRPYGGAEKVTEKEELERLLPILEYINPYCKVPISVDTYKANVAEAALKCGAHMINDIWGLQQDEKMAQVAAKYNVPVVVMHNHVDMQYPDGIMYHMRSFFERSIAIGLENGLKKENIIIDPGIGFAKNFQQNMYVMNHLEDLQLMDCPVLLATSRKRFIGEVLDLPVEERVEGTIATAALGRQKGVQIHRVHDVKEVKRTLKMLDAMMRSGRDE</sequence>
<dbReference type="SUPFAM" id="SSF51717">
    <property type="entry name" value="Dihydropteroate synthetase-like"/>
    <property type="match status" value="1"/>
</dbReference>
<evidence type="ECO:0000256" key="1">
    <source>
        <dbReference type="ARBA" id="ARBA00000012"/>
    </source>
</evidence>
<comment type="catalytic activity">
    <reaction evidence="1">
        <text>(7,8-dihydropterin-6-yl)methyl diphosphate + 4-aminobenzoate = 7,8-dihydropteroate + diphosphate</text>
        <dbReference type="Rhea" id="RHEA:19949"/>
        <dbReference type="ChEBI" id="CHEBI:17836"/>
        <dbReference type="ChEBI" id="CHEBI:17839"/>
        <dbReference type="ChEBI" id="CHEBI:33019"/>
        <dbReference type="ChEBI" id="CHEBI:72950"/>
        <dbReference type="EC" id="2.5.1.15"/>
    </reaction>
</comment>
<dbReference type="GO" id="GO:0046656">
    <property type="term" value="P:folic acid biosynthetic process"/>
    <property type="evidence" value="ECO:0007669"/>
    <property type="project" value="UniProtKB-KW"/>
</dbReference>
<dbReference type="AlphaFoldDB" id="A0A9Y2ETG6"/>
<accession>A0A9Y2ETG6</accession>
<dbReference type="InterPro" id="IPR000489">
    <property type="entry name" value="Pterin-binding_dom"/>
</dbReference>
<keyword evidence="9" id="KW-0460">Magnesium</keyword>
<dbReference type="GO" id="GO:0004156">
    <property type="term" value="F:dihydropteroate synthase activity"/>
    <property type="evidence" value="ECO:0007669"/>
    <property type="project" value="UniProtKB-EC"/>
</dbReference>
<comment type="function">
    <text evidence="12">Catalyzes the condensation of para-aminobenzoate (pABA) with 6-hydroxymethyl-7,8-dihydropterin diphosphate (DHPt-PP) to form 7,8-dihydropteroate (H2Pte), the immediate precursor of folate derivatives.</text>
</comment>
<keyword evidence="15" id="KW-1185">Reference proteome</keyword>
<dbReference type="InterPro" id="IPR006390">
    <property type="entry name" value="DHP_synth_dom"/>
</dbReference>
<dbReference type="EMBL" id="CP120678">
    <property type="protein sequence ID" value="WIW71566.1"/>
    <property type="molecule type" value="Genomic_DNA"/>
</dbReference>
<dbReference type="Proteomes" id="UP001243623">
    <property type="component" value="Chromosome"/>
</dbReference>
<comment type="cofactor">
    <cofactor evidence="2">
        <name>Mg(2+)</name>
        <dbReference type="ChEBI" id="CHEBI:18420"/>
    </cofactor>
</comment>
<evidence type="ECO:0000259" key="13">
    <source>
        <dbReference type="PROSITE" id="PS50972"/>
    </source>
</evidence>
<dbReference type="PROSITE" id="PS00793">
    <property type="entry name" value="DHPS_2"/>
    <property type="match status" value="1"/>
</dbReference>
<proteinExistence type="inferred from homology"/>
<keyword evidence="7 14" id="KW-0808">Transferase</keyword>
<dbReference type="GO" id="GO:0046654">
    <property type="term" value="P:tetrahydrofolate biosynthetic process"/>
    <property type="evidence" value="ECO:0007669"/>
    <property type="project" value="TreeGrafter"/>
</dbReference>
<dbReference type="InterPro" id="IPR011005">
    <property type="entry name" value="Dihydropteroate_synth-like_sf"/>
</dbReference>
<evidence type="ECO:0000256" key="6">
    <source>
        <dbReference type="ARBA" id="ARBA00016919"/>
    </source>
</evidence>
<comment type="pathway">
    <text evidence="3">Cofactor biosynthesis; tetrahydrofolate biosynthesis; 7,8-dihydrofolate from 2-amino-4-hydroxy-6-hydroxymethyl-7,8-dihydropteridine diphosphate and 4-aminobenzoate: step 1/2.</text>
</comment>
<evidence type="ECO:0000256" key="2">
    <source>
        <dbReference type="ARBA" id="ARBA00001946"/>
    </source>
</evidence>
<dbReference type="GO" id="GO:0046872">
    <property type="term" value="F:metal ion binding"/>
    <property type="evidence" value="ECO:0007669"/>
    <property type="project" value="UniProtKB-KW"/>
</dbReference>
<evidence type="ECO:0000256" key="5">
    <source>
        <dbReference type="ARBA" id="ARBA00012458"/>
    </source>
</evidence>
<dbReference type="CDD" id="cd00739">
    <property type="entry name" value="DHPS"/>
    <property type="match status" value="1"/>
</dbReference>
<dbReference type="Pfam" id="PF00809">
    <property type="entry name" value="Pterin_bind"/>
    <property type="match status" value="1"/>
</dbReference>
<dbReference type="Gene3D" id="3.20.20.20">
    <property type="entry name" value="Dihydropteroate synthase-like"/>
    <property type="match status" value="1"/>
</dbReference>
<dbReference type="InterPro" id="IPR045031">
    <property type="entry name" value="DHP_synth-like"/>
</dbReference>
<name>A0A9Y2ETG6_9FIRM</name>
<evidence type="ECO:0000256" key="3">
    <source>
        <dbReference type="ARBA" id="ARBA00004763"/>
    </source>
</evidence>
<comment type="similarity">
    <text evidence="4">Belongs to the DHPS family.</text>
</comment>
<dbReference type="RefSeq" id="WP_147667984.1">
    <property type="nucleotide sequence ID" value="NZ_CP120678.1"/>
</dbReference>
<evidence type="ECO:0000313" key="14">
    <source>
        <dbReference type="EMBL" id="WIW71566.1"/>
    </source>
</evidence>
<protein>
    <recommendedName>
        <fullName evidence="6">Dihydropteroate synthase</fullName>
        <ecNumber evidence="5">2.5.1.15</ecNumber>
    </recommendedName>
    <alternativeName>
        <fullName evidence="11">Dihydropteroate pyrophosphorylase</fullName>
    </alternativeName>
</protein>
<dbReference type="PROSITE" id="PS00792">
    <property type="entry name" value="DHPS_1"/>
    <property type="match status" value="1"/>
</dbReference>
<evidence type="ECO:0000256" key="12">
    <source>
        <dbReference type="ARBA" id="ARBA00053449"/>
    </source>
</evidence>
<dbReference type="PANTHER" id="PTHR20941:SF1">
    <property type="entry name" value="FOLIC ACID SYNTHESIS PROTEIN FOL1"/>
    <property type="match status" value="1"/>
</dbReference>
<organism evidence="14 15">
    <name type="scientific">Selenobaculum gibii</name>
    <dbReference type="NCBI Taxonomy" id="3054208"/>
    <lineage>
        <taxon>Bacteria</taxon>
        <taxon>Bacillati</taxon>
        <taxon>Bacillota</taxon>
        <taxon>Negativicutes</taxon>
        <taxon>Selenomonadales</taxon>
        <taxon>Selenomonadaceae</taxon>
        <taxon>Selenobaculum</taxon>
    </lineage>
</organism>
<reference evidence="14" key="1">
    <citation type="submission" date="2023-03" db="EMBL/GenBank/DDBJ databases">
        <title>Selenobaculum gbiensis gen. nov. sp. nov., a new bacterium isolated from the gut microbiota of IBD patient.</title>
        <authorList>
            <person name="Yeo S."/>
            <person name="Park H."/>
            <person name="Huh C.S."/>
        </authorList>
    </citation>
    <scope>NUCLEOTIDE SEQUENCE</scope>
    <source>
        <strain evidence="14">ICN-92133</strain>
    </source>
</reference>
<dbReference type="GO" id="GO:0005829">
    <property type="term" value="C:cytosol"/>
    <property type="evidence" value="ECO:0007669"/>
    <property type="project" value="TreeGrafter"/>
</dbReference>
<evidence type="ECO:0000256" key="7">
    <source>
        <dbReference type="ARBA" id="ARBA00022679"/>
    </source>
</evidence>